<dbReference type="InterPro" id="IPR003439">
    <property type="entry name" value="ABC_transporter-like_ATP-bd"/>
</dbReference>
<accession>A0A0C3HDC0</accession>
<dbReference type="PROSITE" id="PS00211">
    <property type="entry name" value="ABC_TRANSPORTER_1"/>
    <property type="match status" value="2"/>
</dbReference>
<keyword evidence="8 9" id="KW-0472">Membrane</keyword>
<dbReference type="PANTHER" id="PTHR43394:SF18">
    <property type="entry name" value="ABC TRANSPORTER B FAMILY MEMBER 11-LIKE"/>
    <property type="match status" value="1"/>
</dbReference>
<evidence type="ECO:0000259" key="10">
    <source>
        <dbReference type="PROSITE" id="PS50893"/>
    </source>
</evidence>
<comment type="similarity">
    <text evidence="2">Belongs to the ABC transporter superfamily. ABCB family. Multidrug resistance exporter (TC 3.A.1.201) subfamily.</text>
</comment>
<dbReference type="SUPFAM" id="SSF52540">
    <property type="entry name" value="P-loop containing nucleoside triphosphate hydrolases"/>
    <property type="match status" value="2"/>
</dbReference>
<reference evidence="12 13" key="1">
    <citation type="submission" date="2014-04" db="EMBL/GenBank/DDBJ databases">
        <authorList>
            <consortium name="DOE Joint Genome Institute"/>
            <person name="Kuo A."/>
            <person name="Martino E."/>
            <person name="Perotto S."/>
            <person name="Kohler A."/>
            <person name="Nagy L.G."/>
            <person name="Floudas D."/>
            <person name="Copeland A."/>
            <person name="Barry K.W."/>
            <person name="Cichocki N."/>
            <person name="Veneault-Fourrey C."/>
            <person name="LaButti K."/>
            <person name="Lindquist E.A."/>
            <person name="Lipzen A."/>
            <person name="Lundell T."/>
            <person name="Morin E."/>
            <person name="Murat C."/>
            <person name="Sun H."/>
            <person name="Tunlid A."/>
            <person name="Henrissat B."/>
            <person name="Grigoriev I.V."/>
            <person name="Hibbett D.S."/>
            <person name="Martin F."/>
            <person name="Nordberg H.P."/>
            <person name="Cantor M.N."/>
            <person name="Hua S.X."/>
        </authorList>
    </citation>
    <scope>NUCLEOTIDE SEQUENCE [LARGE SCALE GENOMIC DNA]</scope>
    <source>
        <strain evidence="12 13">Zn</strain>
    </source>
</reference>
<dbReference type="Pfam" id="PF00005">
    <property type="entry name" value="ABC_tran"/>
    <property type="match status" value="2"/>
</dbReference>
<dbReference type="FunFam" id="3.40.50.300:FF:000967">
    <property type="entry name" value="ABC multidrug transporter mdr4"/>
    <property type="match status" value="1"/>
</dbReference>
<dbReference type="CDD" id="cd18578">
    <property type="entry name" value="ABC_6TM_Pgp_ABCB1_D2_like"/>
    <property type="match status" value="1"/>
</dbReference>
<dbReference type="GO" id="GO:0005743">
    <property type="term" value="C:mitochondrial inner membrane"/>
    <property type="evidence" value="ECO:0007669"/>
    <property type="project" value="TreeGrafter"/>
</dbReference>
<sequence>MTLSEVALDGRSRSLQSLLKNGIVRRIGTSYIALFRPLQDTKSQAILFCAVVLALAAGAPLPIIGVIFARIIDSFPPSEEEIHTRISQLLAVAIAYFVVTWGWAFCWGIVGARVSRGLRTQMVDRALGLDQAYYETICPDITSRLTIDAQTVQSGTAEKVGLFLQSISYFVATFIVGFILNARLTGILMAAVIPSMIIVVLTGTTFLNRYSKRASECTTRAATIANGAIKAVQVVQAFDAFGPLEAEHKSSLVEAMSFGVRKSIVGAILLSSVFFIAFSANALAFYEGARIIGEESTSGRAGTVYAVVFLILDAAFVIGQAGPFIQSFTHAADAGRRILSLIDYPDISIDVFSDNGIKTGADVFRPGQEIVFRDVSFAYPARPTETVLDSLNFRIRAGSSIGIVGQSGSGKSTIAALLLRLYDPSQGSITIGNHAIPDYNLVSLRRQMALVDQDPAIFSGTLYSNIKDGWKGPAISEEEMRGKCVQAAKAADAWGFIESLPDGMDTWLGEPAGTKLSGGQKQRLCLARALIGDPSLLVLDEATSALDTISEASILSALSKSRSSGDRTTITIAHRLAAVKDADTILVMENGRVVEQGNHESLMGDVGSAYRKLIEAQKFSTELLSESIPLEKSEVIIKGSLEVVNQFANILSPEISISNTQSSYSTFTILRRSLTLSRARFIFIILALSGSLITGSLILGESIIFGHLVQLLNGPVASGKVDFFCLMFFVTAIAAFVGYATSGSCFGIVSEYLILRTRDISLRTILRQDIDWFLQPGRSTAALISVISMDSGHLSGLSGVIIGTIMSALVSVVGGAILAHIVAWKIAIVLFATAPIVILAGFLRLRVLSKLEEKNQLAYTEAATLATEACCNIRTIAVLGTERETSRRFHRAVHKYRKQTFKDTTLGNLLLALALAITYFVYALAYWWGAKQVREGVYTTQQFFTVLPAILFSAQAAGQIFSLAPDIGRATGAASRVFALHDQKPTIDANTQITISSSEETNEKLTYSGSITFKNVGLTYPTRPGAPVFTNLNIKINAGETVALVGRSGAGKSSVISLIERFYDPTSGAILLDGVDIKSVTVSQHRARISLVSQDPDLFSGSVAFNVGLGARPGHVVTREEVIDACKAVGIHEFVSGLPDGYETQCGVNGSQLSGGQKQRIAIARAYIRDPEILLLDEATSALDSHSEMQIKEAIAAVSRKRTTIMVAHRLTTVQNADRIIVLDKGKVVEEGRHDKLVRSGGIYEQMIRAQSMG</sequence>
<dbReference type="GO" id="GO:0015421">
    <property type="term" value="F:ABC-type oligopeptide transporter activity"/>
    <property type="evidence" value="ECO:0007669"/>
    <property type="project" value="TreeGrafter"/>
</dbReference>
<dbReference type="PROSITE" id="PS50893">
    <property type="entry name" value="ABC_TRANSPORTER_2"/>
    <property type="match status" value="2"/>
</dbReference>
<evidence type="ECO:0000256" key="7">
    <source>
        <dbReference type="ARBA" id="ARBA00022989"/>
    </source>
</evidence>
<keyword evidence="4 9" id="KW-0812">Transmembrane</keyword>
<keyword evidence="6" id="KW-0067">ATP-binding</keyword>
<feature type="transmembrane region" description="Helical" evidence="9">
    <location>
        <begin position="797"/>
        <end position="818"/>
    </location>
</feature>
<evidence type="ECO:0000256" key="3">
    <source>
        <dbReference type="ARBA" id="ARBA00022448"/>
    </source>
</evidence>
<dbReference type="InterPro" id="IPR017871">
    <property type="entry name" value="ABC_transporter-like_CS"/>
</dbReference>
<feature type="domain" description="ABC transmembrane type-1" evidence="11">
    <location>
        <begin position="685"/>
        <end position="969"/>
    </location>
</feature>
<dbReference type="Gene3D" id="1.20.1560.10">
    <property type="entry name" value="ABC transporter type 1, transmembrane domain"/>
    <property type="match status" value="1"/>
</dbReference>
<dbReference type="FunFam" id="3.40.50.300:FF:000913">
    <property type="entry name" value="ABC multidrug transporter SitT"/>
    <property type="match status" value="1"/>
</dbReference>
<dbReference type="InParanoid" id="A0A0C3HDC0"/>
<dbReference type="Proteomes" id="UP000054321">
    <property type="component" value="Unassembled WGS sequence"/>
</dbReference>
<keyword evidence="13" id="KW-1185">Reference proteome</keyword>
<dbReference type="AlphaFoldDB" id="A0A0C3HDC0"/>
<feature type="transmembrane region" description="Helical" evidence="9">
    <location>
        <begin position="824"/>
        <end position="845"/>
    </location>
</feature>
<dbReference type="InterPro" id="IPR003593">
    <property type="entry name" value="AAA+_ATPase"/>
</dbReference>
<name>A0A0C3HDC0_OIDMZ</name>
<evidence type="ECO:0000256" key="1">
    <source>
        <dbReference type="ARBA" id="ARBA00004141"/>
    </source>
</evidence>
<evidence type="ECO:0000256" key="6">
    <source>
        <dbReference type="ARBA" id="ARBA00022840"/>
    </source>
</evidence>
<dbReference type="SUPFAM" id="SSF90123">
    <property type="entry name" value="ABC transporter transmembrane region"/>
    <property type="match status" value="2"/>
</dbReference>
<feature type="transmembrane region" description="Helical" evidence="9">
    <location>
        <begin position="160"/>
        <end position="180"/>
    </location>
</feature>
<dbReference type="GO" id="GO:0016887">
    <property type="term" value="F:ATP hydrolysis activity"/>
    <property type="evidence" value="ECO:0007669"/>
    <property type="project" value="InterPro"/>
</dbReference>
<proteinExistence type="inferred from homology"/>
<keyword evidence="3" id="KW-0813">Transport</keyword>
<keyword evidence="7 9" id="KW-1133">Transmembrane helix</keyword>
<dbReference type="GO" id="GO:0090374">
    <property type="term" value="P:oligopeptide export from mitochondrion"/>
    <property type="evidence" value="ECO:0007669"/>
    <property type="project" value="TreeGrafter"/>
</dbReference>
<dbReference type="InterPro" id="IPR027417">
    <property type="entry name" value="P-loop_NTPase"/>
</dbReference>
<comment type="subcellular location">
    <subcellularLocation>
        <location evidence="1">Membrane</location>
        <topology evidence="1">Multi-pass membrane protein</topology>
    </subcellularLocation>
</comment>
<feature type="transmembrane region" description="Helical" evidence="9">
    <location>
        <begin position="186"/>
        <end position="207"/>
    </location>
</feature>
<reference evidence="13" key="2">
    <citation type="submission" date="2015-01" db="EMBL/GenBank/DDBJ databases">
        <title>Evolutionary Origins and Diversification of the Mycorrhizal Mutualists.</title>
        <authorList>
            <consortium name="DOE Joint Genome Institute"/>
            <consortium name="Mycorrhizal Genomics Consortium"/>
            <person name="Kohler A."/>
            <person name="Kuo A."/>
            <person name="Nagy L.G."/>
            <person name="Floudas D."/>
            <person name="Copeland A."/>
            <person name="Barry K.W."/>
            <person name="Cichocki N."/>
            <person name="Veneault-Fourrey C."/>
            <person name="LaButti K."/>
            <person name="Lindquist E.A."/>
            <person name="Lipzen A."/>
            <person name="Lundell T."/>
            <person name="Morin E."/>
            <person name="Murat C."/>
            <person name="Riley R."/>
            <person name="Ohm R."/>
            <person name="Sun H."/>
            <person name="Tunlid A."/>
            <person name="Henrissat B."/>
            <person name="Grigoriev I.V."/>
            <person name="Hibbett D.S."/>
            <person name="Martin F."/>
        </authorList>
    </citation>
    <scope>NUCLEOTIDE SEQUENCE [LARGE SCALE GENOMIC DNA]</scope>
    <source>
        <strain evidence="13">Zn</strain>
    </source>
</reference>
<dbReference type="CDD" id="cd18577">
    <property type="entry name" value="ABC_6TM_Pgp_ABCB1_D1_like"/>
    <property type="match status" value="1"/>
</dbReference>
<dbReference type="InterPro" id="IPR039421">
    <property type="entry name" value="Type_1_exporter"/>
</dbReference>
<evidence type="ECO:0000256" key="5">
    <source>
        <dbReference type="ARBA" id="ARBA00022741"/>
    </source>
</evidence>
<feature type="transmembrane region" description="Helical" evidence="9">
    <location>
        <begin position="726"/>
        <end position="755"/>
    </location>
</feature>
<dbReference type="Gene3D" id="3.40.50.300">
    <property type="entry name" value="P-loop containing nucleotide triphosphate hydrolases"/>
    <property type="match status" value="2"/>
</dbReference>
<evidence type="ECO:0000256" key="9">
    <source>
        <dbReference type="SAM" id="Phobius"/>
    </source>
</evidence>
<organism evidence="12 13">
    <name type="scientific">Oidiodendron maius (strain Zn)</name>
    <dbReference type="NCBI Taxonomy" id="913774"/>
    <lineage>
        <taxon>Eukaryota</taxon>
        <taxon>Fungi</taxon>
        <taxon>Dikarya</taxon>
        <taxon>Ascomycota</taxon>
        <taxon>Pezizomycotina</taxon>
        <taxon>Leotiomycetes</taxon>
        <taxon>Leotiomycetes incertae sedis</taxon>
        <taxon>Myxotrichaceae</taxon>
        <taxon>Oidiodendron</taxon>
    </lineage>
</organism>
<dbReference type="PROSITE" id="PS50929">
    <property type="entry name" value="ABC_TM1F"/>
    <property type="match status" value="2"/>
</dbReference>
<dbReference type="GO" id="GO:0005524">
    <property type="term" value="F:ATP binding"/>
    <property type="evidence" value="ECO:0007669"/>
    <property type="project" value="UniProtKB-KW"/>
</dbReference>
<protein>
    <submittedName>
        <fullName evidence="12">Uncharacterized protein</fullName>
    </submittedName>
</protein>
<feature type="transmembrane region" description="Helical" evidence="9">
    <location>
        <begin position="905"/>
        <end position="928"/>
    </location>
</feature>
<dbReference type="STRING" id="913774.A0A0C3HDC0"/>
<evidence type="ECO:0000256" key="2">
    <source>
        <dbReference type="ARBA" id="ARBA00007577"/>
    </source>
</evidence>
<feature type="transmembrane region" description="Helical" evidence="9">
    <location>
        <begin position="45"/>
        <end position="69"/>
    </location>
</feature>
<dbReference type="HOGENOM" id="CLU_000604_17_2_1"/>
<dbReference type="PANTHER" id="PTHR43394">
    <property type="entry name" value="ATP-DEPENDENT PERMEASE MDL1, MITOCHONDRIAL"/>
    <property type="match status" value="1"/>
</dbReference>
<feature type="transmembrane region" description="Helical" evidence="9">
    <location>
        <begin position="298"/>
        <end position="318"/>
    </location>
</feature>
<evidence type="ECO:0000256" key="8">
    <source>
        <dbReference type="ARBA" id="ARBA00023136"/>
    </source>
</evidence>
<dbReference type="InterPro" id="IPR011527">
    <property type="entry name" value="ABC1_TM_dom"/>
</dbReference>
<feature type="transmembrane region" description="Helical" evidence="9">
    <location>
        <begin position="264"/>
        <end position="286"/>
    </location>
</feature>
<dbReference type="SMART" id="SM00382">
    <property type="entry name" value="AAA"/>
    <property type="match status" value="2"/>
</dbReference>
<feature type="domain" description="ABC transporter" evidence="10">
    <location>
        <begin position="370"/>
        <end position="615"/>
    </location>
</feature>
<dbReference type="CDD" id="cd03249">
    <property type="entry name" value="ABC_MTABC3_MDL1_MDL2"/>
    <property type="match status" value="1"/>
</dbReference>
<keyword evidence="5" id="KW-0547">Nucleotide-binding</keyword>
<evidence type="ECO:0000313" key="12">
    <source>
        <dbReference type="EMBL" id="KIN00322.1"/>
    </source>
</evidence>
<evidence type="ECO:0000256" key="4">
    <source>
        <dbReference type="ARBA" id="ARBA00022692"/>
    </source>
</evidence>
<dbReference type="Pfam" id="PF00664">
    <property type="entry name" value="ABC_membrane"/>
    <property type="match status" value="2"/>
</dbReference>
<dbReference type="InterPro" id="IPR036640">
    <property type="entry name" value="ABC1_TM_sf"/>
</dbReference>
<feature type="transmembrane region" description="Helical" evidence="9">
    <location>
        <begin position="89"/>
        <end position="112"/>
    </location>
</feature>
<dbReference type="OrthoDB" id="6500128at2759"/>
<feature type="domain" description="ABC transmembrane type-1" evidence="11">
    <location>
        <begin position="50"/>
        <end position="330"/>
    </location>
</feature>
<feature type="domain" description="ABC transporter" evidence="10">
    <location>
        <begin position="1011"/>
        <end position="1250"/>
    </location>
</feature>
<feature type="transmembrane region" description="Helical" evidence="9">
    <location>
        <begin position="681"/>
        <end position="706"/>
    </location>
</feature>
<evidence type="ECO:0000259" key="11">
    <source>
        <dbReference type="PROSITE" id="PS50929"/>
    </source>
</evidence>
<dbReference type="EMBL" id="KN832877">
    <property type="protein sequence ID" value="KIN00322.1"/>
    <property type="molecule type" value="Genomic_DNA"/>
</dbReference>
<gene>
    <name evidence="12" type="ORF">OIDMADRAFT_164694</name>
</gene>
<evidence type="ECO:0000313" key="13">
    <source>
        <dbReference type="Proteomes" id="UP000054321"/>
    </source>
</evidence>